<dbReference type="GO" id="GO:0016787">
    <property type="term" value="F:hydrolase activity"/>
    <property type="evidence" value="ECO:0007669"/>
    <property type="project" value="UniProtKB-KW"/>
</dbReference>
<comment type="caution">
    <text evidence="1">The sequence shown here is derived from an EMBL/GenBank/DDBJ whole genome shotgun (WGS) entry which is preliminary data.</text>
</comment>
<keyword evidence="1" id="KW-0255">Endonuclease</keyword>
<keyword evidence="1" id="KW-0540">Nuclease</keyword>
<dbReference type="RefSeq" id="WP_369941385.1">
    <property type="nucleotide sequence ID" value="NZ_JBCLUF010000010.1"/>
</dbReference>
<dbReference type="Proteomes" id="UP001565236">
    <property type="component" value="Unassembled WGS sequence"/>
</dbReference>
<dbReference type="InterPro" id="IPR018573">
    <property type="entry name" value="Restrct_endonuc_II_AlwI"/>
</dbReference>
<accession>A0ABV4DSF0</accession>
<keyword evidence="2" id="KW-1185">Reference proteome</keyword>
<sequence>MARRKLERKPLSFSTTMRNPMRIAPFIEALLPFEGMRLDNDVIESIIKEVLRKKIYATMPEKRNKVFNEILNDSELEFTDEQLEKIIKISPQNHKEAGFDRGWPSRFDTWYKLPMEFGFVYYKMGEKIEISDAGHLLAQTLEMPLKHANKQVQNIFLNALAKYQTDNPFRRNLIDNAPFILFLQTVRILGEKYNWNKTGIYRLEIPFITCWPNADASELARYINDFRIRYGKRPSEEVVYDACLELLDSTNENRFKIDQITKEGVDDFIRKLRITGLISIRGMGRLIDINKFEIDRVKYLIDTYANYQLFENEYEYYLYAGTIDNNLIEIISNENEFDIADIRLNTLNRWAKETDTVTIDEELKILSSRNGKSKHELLKYIDGPTRFEFLTSIALKQQFPAIKVVPNYAIDDEGMPTFTARGGIGDIEVFGPKDDVLVEVTLMQNKNQATNEIPGITRHLKEFGDHENKSVYSVFIAPTLHPDTHYMIDFTKFKEKLEIIGYTINDFVNELRDSKEISDLKIDD</sequence>
<dbReference type="Gene3D" id="3.40.91.50">
    <property type="match status" value="1"/>
</dbReference>
<gene>
    <name evidence="1" type="ORF">AALT52_04075</name>
</gene>
<dbReference type="Pfam" id="PF09491">
    <property type="entry name" value="RE_AlwI"/>
    <property type="match status" value="2"/>
</dbReference>
<name>A0ABV4DSF0_9LACO</name>
<evidence type="ECO:0000313" key="1">
    <source>
        <dbReference type="EMBL" id="MEY8662069.1"/>
    </source>
</evidence>
<dbReference type="EMBL" id="JBCLUF010000010">
    <property type="protein sequence ID" value="MEY8662069.1"/>
    <property type="molecule type" value="Genomic_DNA"/>
</dbReference>
<dbReference type="EC" id="3.1.21.-" evidence="1"/>
<keyword evidence="1" id="KW-0378">Hydrolase</keyword>
<proteinExistence type="predicted"/>
<protein>
    <submittedName>
        <fullName evidence="1">AlwI family type II restriction endonuclease</fullName>
        <ecNumber evidence="1">3.1.21.-</ecNumber>
    </submittedName>
</protein>
<reference evidence="1 2" key="1">
    <citation type="submission" date="2024-03" db="EMBL/GenBank/DDBJ databases">
        <title>Mouse gut bacterial collection (mGBC) of GemPharmatech.</title>
        <authorList>
            <person name="He Y."/>
            <person name="Dong L."/>
            <person name="Wu D."/>
            <person name="Gao X."/>
            <person name="Lin Z."/>
        </authorList>
    </citation>
    <scope>NUCLEOTIDE SEQUENCE [LARGE SCALE GENOMIC DNA]</scope>
    <source>
        <strain evidence="1 2">15-30</strain>
    </source>
</reference>
<organism evidence="1 2">
    <name type="scientific">Ligilactobacillus faecis</name>
    <dbReference type="NCBI Taxonomy" id="762833"/>
    <lineage>
        <taxon>Bacteria</taxon>
        <taxon>Bacillati</taxon>
        <taxon>Bacillota</taxon>
        <taxon>Bacilli</taxon>
        <taxon>Lactobacillales</taxon>
        <taxon>Lactobacillaceae</taxon>
        <taxon>Ligilactobacillus</taxon>
    </lineage>
</organism>
<evidence type="ECO:0000313" key="2">
    <source>
        <dbReference type="Proteomes" id="UP001565236"/>
    </source>
</evidence>
<dbReference type="GO" id="GO:0004519">
    <property type="term" value="F:endonuclease activity"/>
    <property type="evidence" value="ECO:0007669"/>
    <property type="project" value="UniProtKB-KW"/>
</dbReference>